<proteinExistence type="inferred from homology"/>
<dbReference type="KEGG" id="xpo:XPG1_2881"/>
<evidence type="ECO:0000256" key="5">
    <source>
        <dbReference type="PROSITE-ProRule" id="PRU01248"/>
    </source>
</evidence>
<name>A0A068R5N4_9GAMM</name>
<dbReference type="RefSeq" id="WP_045959428.1">
    <property type="nucleotide sequence ID" value="NZ_FO704551.1"/>
</dbReference>
<reference evidence="8 9" key="1">
    <citation type="submission" date="2013-07" db="EMBL/GenBank/DDBJ databases">
        <authorList>
            <person name="Genoscope - CEA"/>
        </authorList>
    </citation>
    <scope>NUCLEOTIDE SEQUENCE [LARGE SCALE GENOMIC DNA]</scope>
    <source>
        <strain evidence="8 9">G6</strain>
    </source>
</reference>
<dbReference type="GO" id="GO:0003677">
    <property type="term" value="F:DNA binding"/>
    <property type="evidence" value="ECO:0007669"/>
    <property type="project" value="UniProtKB-UniRule"/>
</dbReference>
<feature type="domain" description="Tyr recombinase" evidence="6">
    <location>
        <begin position="125"/>
        <end position="326"/>
    </location>
</feature>
<dbReference type="Proteomes" id="UP000032735">
    <property type="component" value="Chromosome"/>
</dbReference>
<keyword evidence="2" id="KW-0229">DNA integration</keyword>
<dbReference type="InterPro" id="IPR044068">
    <property type="entry name" value="CB"/>
</dbReference>
<keyword evidence="9" id="KW-1185">Reference proteome</keyword>
<dbReference type="SUPFAM" id="SSF56349">
    <property type="entry name" value="DNA breaking-rejoining enzymes"/>
    <property type="match status" value="1"/>
</dbReference>
<dbReference type="InterPro" id="IPR011010">
    <property type="entry name" value="DNA_brk_join_enz"/>
</dbReference>
<dbReference type="STRING" id="1354304.XPG1_2881"/>
<dbReference type="Pfam" id="PF13495">
    <property type="entry name" value="Phage_int_SAM_4"/>
    <property type="match status" value="1"/>
</dbReference>
<evidence type="ECO:0000259" key="6">
    <source>
        <dbReference type="PROSITE" id="PS51898"/>
    </source>
</evidence>
<evidence type="ECO:0000256" key="2">
    <source>
        <dbReference type="ARBA" id="ARBA00022908"/>
    </source>
</evidence>
<dbReference type="PANTHER" id="PTHR30349">
    <property type="entry name" value="PHAGE INTEGRASE-RELATED"/>
    <property type="match status" value="1"/>
</dbReference>
<dbReference type="Gene3D" id="1.10.443.10">
    <property type="entry name" value="Intergrase catalytic core"/>
    <property type="match status" value="1"/>
</dbReference>
<dbReference type="PROSITE" id="PS51900">
    <property type="entry name" value="CB"/>
    <property type="match status" value="1"/>
</dbReference>
<evidence type="ECO:0000256" key="1">
    <source>
        <dbReference type="ARBA" id="ARBA00008857"/>
    </source>
</evidence>
<dbReference type="InterPro" id="IPR050090">
    <property type="entry name" value="Tyrosine_recombinase_XerCD"/>
</dbReference>
<comment type="similarity">
    <text evidence="1">Belongs to the 'phage' integrase family.</text>
</comment>
<dbReference type="GO" id="GO:0015074">
    <property type="term" value="P:DNA integration"/>
    <property type="evidence" value="ECO:0007669"/>
    <property type="project" value="UniProtKB-KW"/>
</dbReference>
<evidence type="ECO:0000313" key="9">
    <source>
        <dbReference type="Proteomes" id="UP000032735"/>
    </source>
</evidence>
<accession>A0A068R5N4</accession>
<dbReference type="CDD" id="cd00397">
    <property type="entry name" value="DNA_BRE_C"/>
    <property type="match status" value="1"/>
</dbReference>
<keyword evidence="4" id="KW-0233">DNA recombination</keyword>
<dbReference type="InterPro" id="IPR002104">
    <property type="entry name" value="Integrase_catalytic"/>
</dbReference>
<dbReference type="HOGENOM" id="CLU_045821_0_0_6"/>
<dbReference type="InterPro" id="IPR010998">
    <property type="entry name" value="Integrase_recombinase_N"/>
</dbReference>
<evidence type="ECO:0000256" key="4">
    <source>
        <dbReference type="ARBA" id="ARBA00023172"/>
    </source>
</evidence>
<dbReference type="PANTHER" id="PTHR30349:SF41">
    <property type="entry name" value="INTEGRASE_RECOMBINASE PROTEIN MJ0367-RELATED"/>
    <property type="match status" value="1"/>
</dbReference>
<organism evidence="8 9">
    <name type="scientific">Xenorhabdus poinarii G6</name>
    <dbReference type="NCBI Taxonomy" id="1354304"/>
    <lineage>
        <taxon>Bacteria</taxon>
        <taxon>Pseudomonadati</taxon>
        <taxon>Pseudomonadota</taxon>
        <taxon>Gammaproteobacteria</taxon>
        <taxon>Enterobacterales</taxon>
        <taxon>Morganellaceae</taxon>
        <taxon>Xenorhabdus</taxon>
    </lineage>
</organism>
<dbReference type="Gene3D" id="1.10.150.130">
    <property type="match status" value="1"/>
</dbReference>
<dbReference type="InterPro" id="IPR013762">
    <property type="entry name" value="Integrase-like_cat_sf"/>
</dbReference>
<dbReference type="PROSITE" id="PS51898">
    <property type="entry name" value="TYR_RECOMBINASE"/>
    <property type="match status" value="1"/>
</dbReference>
<protein>
    <submittedName>
        <fullName evidence="8">Putative phage integrase</fullName>
    </submittedName>
</protein>
<evidence type="ECO:0000313" key="8">
    <source>
        <dbReference type="EMBL" id="CDG22528.1"/>
    </source>
</evidence>
<keyword evidence="3 5" id="KW-0238">DNA-binding</keyword>
<dbReference type="Pfam" id="PF00589">
    <property type="entry name" value="Phage_integrase"/>
    <property type="match status" value="1"/>
</dbReference>
<dbReference type="AlphaFoldDB" id="A0A068R5N4"/>
<dbReference type="EMBL" id="FO704551">
    <property type="protein sequence ID" value="CDG22528.1"/>
    <property type="molecule type" value="Genomic_DNA"/>
</dbReference>
<gene>
    <name evidence="8" type="ORF">XPG1_2881</name>
</gene>
<dbReference type="GO" id="GO:0006310">
    <property type="term" value="P:DNA recombination"/>
    <property type="evidence" value="ECO:0007669"/>
    <property type="project" value="UniProtKB-KW"/>
</dbReference>
<evidence type="ECO:0000256" key="3">
    <source>
        <dbReference type="ARBA" id="ARBA00023125"/>
    </source>
</evidence>
<feature type="domain" description="Core-binding (CB)" evidence="7">
    <location>
        <begin position="8"/>
        <end position="89"/>
    </location>
</feature>
<sequence length="337" mass="39770">MLNNEEKMGWDALLDEYFFSRILRPATEWSYRKVVRVFIRYLGETGSPESVTHRDVLRWRRHLLMEKNQSGYTWNNKVAHLRAIFNFGMERKLLSHPKNPFNDAAVKKEKKQKKTLSKAQITGIYLRMQQYEEEERLQIQTAPRGGRCALYPTGYWLTVLDIFRLTGMRLNQLLHLRLRDINLDNSYIELRVEGSKNHSEWRVPMIPQLKPRLAQLVEQAKACGAKEDDPLFDLTRLRFCHHGRHVSHQYHHDREKQHLRSFFNRLSKECGFAVSPHRFRHTLATELMKAPDRNLQLVRCLLGHRSVATTMEYIDIDMEIAGKTLANELAFYLDLAV</sequence>
<dbReference type="OrthoDB" id="7064909at2"/>
<dbReference type="InterPro" id="IPR004107">
    <property type="entry name" value="Integrase_SAM-like_N"/>
</dbReference>
<evidence type="ECO:0000259" key="7">
    <source>
        <dbReference type="PROSITE" id="PS51900"/>
    </source>
</evidence>